<dbReference type="PANTHER" id="PTHR11228">
    <property type="entry name" value="RADICAL SAM DOMAIN PROTEIN"/>
    <property type="match status" value="1"/>
</dbReference>
<dbReference type="SFLD" id="SFLDG01386">
    <property type="entry name" value="main_SPASM_domain-containing"/>
    <property type="match status" value="1"/>
</dbReference>
<evidence type="ECO:0000313" key="7">
    <source>
        <dbReference type="Proteomes" id="UP000225889"/>
    </source>
</evidence>
<keyword evidence="3" id="KW-0408">Iron</keyword>
<dbReference type="Pfam" id="PF13186">
    <property type="entry name" value="SPASM"/>
    <property type="match status" value="1"/>
</dbReference>
<dbReference type="InterPro" id="IPR041881">
    <property type="entry name" value="PqqD_sf"/>
</dbReference>
<feature type="domain" description="Radical SAM core" evidence="5">
    <location>
        <begin position="105"/>
        <end position="322"/>
    </location>
</feature>
<dbReference type="CDD" id="cd01335">
    <property type="entry name" value="Radical_SAM"/>
    <property type="match status" value="1"/>
</dbReference>
<dbReference type="Gene3D" id="3.20.20.70">
    <property type="entry name" value="Aldolase class I"/>
    <property type="match status" value="1"/>
</dbReference>
<dbReference type="Proteomes" id="UP000225889">
    <property type="component" value="Unassembled WGS sequence"/>
</dbReference>
<dbReference type="InterPro" id="IPR058240">
    <property type="entry name" value="rSAM_sf"/>
</dbReference>
<dbReference type="GO" id="GO:0003824">
    <property type="term" value="F:catalytic activity"/>
    <property type="evidence" value="ECO:0007669"/>
    <property type="project" value="InterPro"/>
</dbReference>
<evidence type="ECO:0000256" key="4">
    <source>
        <dbReference type="ARBA" id="ARBA00023014"/>
    </source>
</evidence>
<keyword evidence="1" id="KW-0949">S-adenosyl-L-methionine</keyword>
<dbReference type="SMART" id="SM00729">
    <property type="entry name" value="Elp3"/>
    <property type="match status" value="1"/>
</dbReference>
<dbReference type="AlphaFoldDB" id="A0A2G3DWL1"/>
<dbReference type="InterPro" id="IPR050377">
    <property type="entry name" value="Radical_SAM_PqqE_MftC-like"/>
</dbReference>
<dbReference type="InterPro" id="IPR006638">
    <property type="entry name" value="Elp3/MiaA/NifB-like_rSAM"/>
</dbReference>
<reference evidence="6 7" key="2">
    <citation type="submission" date="2017-10" db="EMBL/GenBank/DDBJ databases">
        <authorList>
            <person name="Banno H."/>
            <person name="Chua N.-H."/>
        </authorList>
    </citation>
    <scope>NUCLEOTIDE SEQUENCE [LARGE SCALE GENOMIC DNA]</scope>
    <source>
        <strain evidence="6 7">JK626</strain>
    </source>
</reference>
<dbReference type="InterPro" id="IPR013785">
    <property type="entry name" value="Aldolase_TIM"/>
</dbReference>
<keyword evidence="4" id="KW-0411">Iron-sulfur</keyword>
<dbReference type="GO" id="GO:0051536">
    <property type="term" value="F:iron-sulfur cluster binding"/>
    <property type="evidence" value="ECO:0007669"/>
    <property type="project" value="UniProtKB-KW"/>
</dbReference>
<organism evidence="6 7">
    <name type="scientific">Pseudobutyrivibrio ruminis</name>
    <dbReference type="NCBI Taxonomy" id="46206"/>
    <lineage>
        <taxon>Bacteria</taxon>
        <taxon>Bacillati</taxon>
        <taxon>Bacillota</taxon>
        <taxon>Clostridia</taxon>
        <taxon>Lachnospirales</taxon>
        <taxon>Lachnospiraceae</taxon>
        <taxon>Pseudobutyrivibrio</taxon>
    </lineage>
</organism>
<evidence type="ECO:0000256" key="2">
    <source>
        <dbReference type="ARBA" id="ARBA00022723"/>
    </source>
</evidence>
<sequence length="449" mass="52761">MKRGYGYWNQEVKLCNYSFTRSILYINDKEFFINNSGQDIIRSFNGERTFNEVIKCLKQKYDENEEKITQYVIEYIDVLDREYGLRLIFSEQKTKKQCVEISTNGIYPKVASIEITERCNVRCLHCYGEHCVELTHDIPLEKMKKLLKDLKNIGTEVIEITGGDCSVHKNLYEILKYALTLHFKKINVLTNGLKIPEKVKEIIKQHGDIFYVQIDVHSLRNEYLEWFMQTKVNCQNILENIKELAEAGVPMRIATVFTERNINEVWDIAEFVNSCKVKWGISPVEPMGRADVKIADKDIYLSEESSLRLIEEMEKINRKYPNLIFKRDEKTTSNENNCGILTDHVVINARGYVKLCTMDNMNYFRSSIGNALEKNIKEIYDDNKVFTKALAMQETVQLDQEECKDCEYKYSCAKCILRTLINIKKKNFTCEWYKKHLSNVLKKFCYQMV</sequence>
<evidence type="ECO:0000256" key="1">
    <source>
        <dbReference type="ARBA" id="ARBA00022691"/>
    </source>
</evidence>
<accession>A0A2G3DWL1</accession>
<gene>
    <name evidence="6" type="ORF">CSX01_05435</name>
</gene>
<name>A0A2G3DWL1_9FIRM</name>
<dbReference type="PROSITE" id="PS51918">
    <property type="entry name" value="RADICAL_SAM"/>
    <property type="match status" value="1"/>
</dbReference>
<dbReference type="GO" id="GO:0046872">
    <property type="term" value="F:metal ion binding"/>
    <property type="evidence" value="ECO:0007669"/>
    <property type="project" value="UniProtKB-KW"/>
</dbReference>
<comment type="caution">
    <text evidence="6">The sequence shown here is derived from an EMBL/GenBank/DDBJ whole genome shotgun (WGS) entry which is preliminary data.</text>
</comment>
<dbReference type="SUPFAM" id="SSF102114">
    <property type="entry name" value="Radical SAM enzymes"/>
    <property type="match status" value="1"/>
</dbReference>
<dbReference type="InterPro" id="IPR007197">
    <property type="entry name" value="rSAM"/>
</dbReference>
<proteinExistence type="predicted"/>
<dbReference type="InterPro" id="IPR023885">
    <property type="entry name" value="4Fe4S-binding_SPASM_dom"/>
</dbReference>
<evidence type="ECO:0000259" key="5">
    <source>
        <dbReference type="PROSITE" id="PS51918"/>
    </source>
</evidence>
<dbReference type="SFLD" id="SFLDG01067">
    <property type="entry name" value="SPASM/twitch_domain_containing"/>
    <property type="match status" value="1"/>
</dbReference>
<evidence type="ECO:0000256" key="3">
    <source>
        <dbReference type="ARBA" id="ARBA00023004"/>
    </source>
</evidence>
<dbReference type="EMBL" id="PDYF01000010">
    <property type="protein sequence ID" value="PHU35409.1"/>
    <property type="molecule type" value="Genomic_DNA"/>
</dbReference>
<dbReference type="PANTHER" id="PTHR11228:SF7">
    <property type="entry name" value="PQQA PEPTIDE CYCLASE"/>
    <property type="match status" value="1"/>
</dbReference>
<protein>
    <recommendedName>
        <fullName evidence="5">Radical SAM core domain-containing protein</fullName>
    </recommendedName>
</protein>
<evidence type="ECO:0000313" key="6">
    <source>
        <dbReference type="EMBL" id="PHU35409.1"/>
    </source>
</evidence>
<reference evidence="6 7" key="1">
    <citation type="submission" date="2017-10" db="EMBL/GenBank/DDBJ databases">
        <title>Resolving the taxonomy of Roseburia spp., Eubacterium rectale and Agathobacter spp. through phylogenomic analysis.</title>
        <authorList>
            <person name="Sheridan P.O."/>
            <person name="Walker A.W."/>
            <person name="Duncan S.H."/>
            <person name="Scott K.P."/>
            <person name="Toole P.W.O."/>
            <person name="Luis P."/>
            <person name="Flint H.J."/>
        </authorList>
    </citation>
    <scope>NUCLEOTIDE SEQUENCE [LARGE SCALE GENOMIC DNA]</scope>
    <source>
        <strain evidence="6 7">JK626</strain>
    </source>
</reference>
<keyword evidence="2" id="KW-0479">Metal-binding</keyword>
<dbReference type="SFLD" id="SFLDS00029">
    <property type="entry name" value="Radical_SAM"/>
    <property type="match status" value="1"/>
</dbReference>
<dbReference type="Gene3D" id="1.10.10.1150">
    <property type="entry name" value="Coenzyme PQQ synthesis protein D (PqqD)"/>
    <property type="match status" value="1"/>
</dbReference>
<dbReference type="Pfam" id="PF04055">
    <property type="entry name" value="Radical_SAM"/>
    <property type="match status" value="1"/>
</dbReference>
<dbReference type="RefSeq" id="WP_099391705.1">
    <property type="nucleotide sequence ID" value="NZ_PDYF01000010.1"/>
</dbReference>